<dbReference type="EMBL" id="CP001739">
    <property type="protein sequence ID" value="ACZ08290.1"/>
    <property type="molecule type" value="Genomic_DNA"/>
</dbReference>
<dbReference type="Pfam" id="PF04233">
    <property type="entry name" value="Phage_Mu_F"/>
    <property type="match status" value="1"/>
</dbReference>
<dbReference type="AlphaFoldDB" id="D1AHQ6"/>
<dbReference type="InterPro" id="IPR006528">
    <property type="entry name" value="Phage_head_morphogenesis_dom"/>
</dbReference>
<sequence length="641" mass="74857">MSKNKYWTERFKQEEARMHALTEIEVRKAAKEYEKSFREIEKDINNWYSRIAKNNDISYADAKKLLNKKELQEFKWTVDEYIKRGRENNLTGEWMKQLENASAKYHIERLEAMKLQISNQVEHLYNGRKYDMDNFLRNTFKDSYYHSAFNIAQGTGVGKKIYALNSNLVDKVINKPWMADGKNFSDRLWQDKENLINTLHTELTQSFIRGDTQDKVIKRFMEKFDTKKHVAARLIRTESAAYQSKGRLQCYGDLDVEKYEIISTLDIKTSHICRDLDGAIFDAKDYEIGVTANPFHPFCRSTTAPYFDDAEDDVRAARDSRTGKTNYVPGDMKYNDWYNKYVVEKPKEKPETVPDVKADLTIEKKQDNIKLEDNTLIKQMSDIYKSWDGENRRTLATELLRANGLEIKPSIKKLKNAYGECAAYLIDDRHRLVQFNLLSTDNRSMEDQVKTIFHELFHANYNNLLTDRKTKVPGDVWSFIEETFAESSAHYLSKAAGIEKNMAFAYPDYLVAALPRLKKMEMFKNCSSVSDFGKIISEFRFGKNRTAQWSKFDGILYNIKNDNFNIKKYAKNYTAYIADNKEKLVEIFISSNPTSKHYKKSILESITDTNDKLHNGETVEISKFKLYKNILILAMDEKGVI</sequence>
<evidence type="ECO:0000313" key="2">
    <source>
        <dbReference type="EMBL" id="ACZ08290.1"/>
    </source>
</evidence>
<feature type="domain" description="Phage head morphogenesis" evidence="1">
    <location>
        <begin position="198"/>
        <end position="303"/>
    </location>
</feature>
<proteinExistence type="predicted"/>
<dbReference type="STRING" id="526218.Sterm_1428"/>
<accession>D1AHQ6</accession>
<dbReference type="KEGG" id="str:Sterm_1428"/>
<dbReference type="HOGENOM" id="CLU_424986_0_0_0"/>
<protein>
    <submittedName>
        <fullName evidence="2">Phage head morphogenesis protein, SPP1 gp7 family</fullName>
    </submittedName>
</protein>
<gene>
    <name evidence="2" type="ordered locus">Sterm_1428</name>
</gene>
<dbReference type="NCBIfam" id="TIGR01641">
    <property type="entry name" value="phageSPP1_gp7"/>
    <property type="match status" value="1"/>
</dbReference>
<dbReference type="Proteomes" id="UP000000845">
    <property type="component" value="Chromosome"/>
</dbReference>
<dbReference type="eggNOG" id="COG2369">
    <property type="taxonomic scope" value="Bacteria"/>
</dbReference>
<evidence type="ECO:0000313" key="3">
    <source>
        <dbReference type="Proteomes" id="UP000000845"/>
    </source>
</evidence>
<dbReference type="RefSeq" id="WP_012860886.1">
    <property type="nucleotide sequence ID" value="NC_013517.1"/>
</dbReference>
<reference evidence="2 3" key="2">
    <citation type="journal article" date="2010" name="Stand. Genomic Sci.">
        <title>Complete genome sequence of Sebaldella termitidis type strain (NCTC 11300).</title>
        <authorList>
            <person name="Harmon-Smith M."/>
            <person name="Celia L."/>
            <person name="Chertkov O."/>
            <person name="Lapidus A."/>
            <person name="Copeland A."/>
            <person name="Glavina Del Rio T."/>
            <person name="Nolan M."/>
            <person name="Lucas S."/>
            <person name="Tice H."/>
            <person name="Cheng J.F."/>
            <person name="Han C."/>
            <person name="Detter J.C."/>
            <person name="Bruce D."/>
            <person name="Goodwin L."/>
            <person name="Pitluck S."/>
            <person name="Pati A."/>
            <person name="Liolios K."/>
            <person name="Ivanova N."/>
            <person name="Mavromatis K."/>
            <person name="Mikhailova N."/>
            <person name="Chen A."/>
            <person name="Palaniappan K."/>
            <person name="Land M."/>
            <person name="Hauser L."/>
            <person name="Chang Y.J."/>
            <person name="Jeffries C.D."/>
            <person name="Brettin T."/>
            <person name="Goker M."/>
            <person name="Beck B."/>
            <person name="Bristow J."/>
            <person name="Eisen J.A."/>
            <person name="Markowitz V."/>
            <person name="Hugenholtz P."/>
            <person name="Kyrpides N.C."/>
            <person name="Klenk H.P."/>
            <person name="Chen F."/>
        </authorList>
    </citation>
    <scope>NUCLEOTIDE SEQUENCE [LARGE SCALE GENOMIC DNA]</scope>
    <source>
        <strain evidence="3">ATCC 33386 / NCTC 11300</strain>
    </source>
</reference>
<organism evidence="2 3">
    <name type="scientific">Sebaldella termitidis (strain ATCC 33386 / NCTC 11300)</name>
    <dbReference type="NCBI Taxonomy" id="526218"/>
    <lineage>
        <taxon>Bacteria</taxon>
        <taxon>Fusobacteriati</taxon>
        <taxon>Fusobacteriota</taxon>
        <taxon>Fusobacteriia</taxon>
        <taxon>Fusobacteriales</taxon>
        <taxon>Leptotrichiaceae</taxon>
        <taxon>Sebaldella</taxon>
    </lineage>
</organism>
<keyword evidence="3" id="KW-1185">Reference proteome</keyword>
<evidence type="ECO:0000259" key="1">
    <source>
        <dbReference type="Pfam" id="PF04233"/>
    </source>
</evidence>
<name>D1AHQ6_SEBTE</name>
<reference evidence="3" key="1">
    <citation type="submission" date="2009-09" db="EMBL/GenBank/DDBJ databases">
        <title>The complete chromosome of Sebaldella termitidis ATCC 33386.</title>
        <authorList>
            <consortium name="US DOE Joint Genome Institute (JGI-PGF)"/>
            <person name="Lucas S."/>
            <person name="Copeland A."/>
            <person name="Lapidus A."/>
            <person name="Glavina del Rio T."/>
            <person name="Dalin E."/>
            <person name="Tice H."/>
            <person name="Bruce D."/>
            <person name="Goodwin L."/>
            <person name="Pitluck S."/>
            <person name="Kyrpides N."/>
            <person name="Mavromatis K."/>
            <person name="Ivanova N."/>
            <person name="Mikhailova N."/>
            <person name="Sims D."/>
            <person name="Meincke L."/>
            <person name="Brettin T."/>
            <person name="Detter J.C."/>
            <person name="Han C."/>
            <person name="Larimer F."/>
            <person name="Land M."/>
            <person name="Hauser L."/>
            <person name="Markowitz V."/>
            <person name="Cheng J.F."/>
            <person name="Hugenholtz P."/>
            <person name="Woyke T."/>
            <person name="Wu D."/>
            <person name="Eisen J.A."/>
        </authorList>
    </citation>
    <scope>NUCLEOTIDE SEQUENCE [LARGE SCALE GENOMIC DNA]</scope>
    <source>
        <strain evidence="3">ATCC 33386 / NCTC 11300</strain>
    </source>
</reference>